<keyword evidence="3" id="KW-0576">Peroxisome</keyword>
<dbReference type="PANTHER" id="PTHR13299">
    <property type="entry name" value="PEROXISOMAL MEMBRANE PROTEIN PEX16"/>
    <property type="match status" value="1"/>
</dbReference>
<accession>A0ABM1EAK8</accession>
<gene>
    <name evidence="5" type="primary">LOC106810397</name>
</gene>
<dbReference type="PANTHER" id="PTHR13299:SF0">
    <property type="entry name" value="PEROXISOMAL MEMBRANE PROTEIN PEX16"/>
    <property type="match status" value="1"/>
</dbReference>
<dbReference type="Pfam" id="PF08610">
    <property type="entry name" value="Pex16"/>
    <property type="match status" value="1"/>
</dbReference>
<evidence type="ECO:0000313" key="4">
    <source>
        <dbReference type="Proteomes" id="UP000695022"/>
    </source>
</evidence>
<evidence type="ECO:0000256" key="1">
    <source>
        <dbReference type="ARBA" id="ARBA00009505"/>
    </source>
</evidence>
<evidence type="ECO:0000313" key="5">
    <source>
        <dbReference type="RefSeq" id="XP_014669229.1"/>
    </source>
</evidence>
<evidence type="ECO:0000256" key="2">
    <source>
        <dbReference type="ARBA" id="ARBA00018577"/>
    </source>
</evidence>
<protein>
    <recommendedName>
        <fullName evidence="2 3">Peroxisomal membrane protein PEX16</fullName>
    </recommendedName>
</protein>
<sequence>MSFERLGGAAAKWFIVVVVQLAKATLRFLLLLHYKSAVQPSPPFPPVDRLKLVEGARDQSGSTPAAAESVVELKSSGRLMRSLASSPPINYREWRVPKRTRVASSMTEHAHLSSQTIAGESLHIMRPLTHLTSMYLFGRSSWKPWMLAGLMDVLSLLVLHREGERAQHQQTELNRRQLLLLSYLLRSPFYDHFTRDRVVDLLESLSGVPLISLLAVSDMWH</sequence>
<reference evidence="5" key="1">
    <citation type="submission" date="2025-08" db="UniProtKB">
        <authorList>
            <consortium name="RefSeq"/>
        </authorList>
    </citation>
    <scope>IDENTIFICATION</scope>
</reference>
<dbReference type="Proteomes" id="UP000695022">
    <property type="component" value="Unplaced"/>
</dbReference>
<dbReference type="InterPro" id="IPR013919">
    <property type="entry name" value="Pex16"/>
</dbReference>
<evidence type="ECO:0000256" key="3">
    <source>
        <dbReference type="RuleBase" id="RU365003"/>
    </source>
</evidence>
<keyword evidence="3" id="KW-0962">Peroxisome biogenesis</keyword>
<organism evidence="4 5">
    <name type="scientific">Priapulus caudatus</name>
    <name type="common">Priapulid worm</name>
    <dbReference type="NCBI Taxonomy" id="37621"/>
    <lineage>
        <taxon>Eukaryota</taxon>
        <taxon>Metazoa</taxon>
        <taxon>Ecdysozoa</taxon>
        <taxon>Scalidophora</taxon>
        <taxon>Priapulida</taxon>
        <taxon>Priapulimorpha</taxon>
        <taxon>Priapulimorphida</taxon>
        <taxon>Priapulidae</taxon>
        <taxon>Priapulus</taxon>
    </lineage>
</organism>
<comment type="subcellular location">
    <subcellularLocation>
        <location evidence="3">Peroxisome membrane</location>
    </subcellularLocation>
</comment>
<name>A0ABM1EAK8_PRICU</name>
<keyword evidence="4" id="KW-1185">Reference proteome</keyword>
<dbReference type="RefSeq" id="XP_014669229.1">
    <property type="nucleotide sequence ID" value="XM_014813743.1"/>
</dbReference>
<dbReference type="GeneID" id="106810397"/>
<comment type="similarity">
    <text evidence="1 3">Belongs to the peroxin-16 family.</text>
</comment>
<proteinExistence type="inferred from homology"/>